<dbReference type="STRING" id="76193.A0A194RKZ8"/>
<dbReference type="SMART" id="SM01057">
    <property type="entry name" value="Carb_anhydrase"/>
    <property type="match status" value="1"/>
</dbReference>
<keyword evidence="5 8" id="KW-0862">Zinc</keyword>
<dbReference type="Pfam" id="PF00194">
    <property type="entry name" value="Carb_anhydrase"/>
    <property type="match status" value="1"/>
</dbReference>
<evidence type="ECO:0000256" key="1">
    <source>
        <dbReference type="ARBA" id="ARBA00001947"/>
    </source>
</evidence>
<dbReference type="GO" id="GO:0005737">
    <property type="term" value="C:cytoplasm"/>
    <property type="evidence" value="ECO:0007669"/>
    <property type="project" value="TreeGrafter"/>
</dbReference>
<keyword evidence="6 8" id="KW-0456">Lyase</keyword>
<dbReference type="InterPro" id="IPR018338">
    <property type="entry name" value="Carbonic_anhydrase_a-class_CS"/>
</dbReference>
<dbReference type="InterPro" id="IPR023561">
    <property type="entry name" value="Carbonic_anhydrase_a-class"/>
</dbReference>
<dbReference type="PANTHER" id="PTHR18952">
    <property type="entry name" value="CARBONIC ANHYDRASE"/>
    <property type="match status" value="1"/>
</dbReference>
<feature type="domain" description="Alpha-carbonic anhydrase" evidence="9">
    <location>
        <begin position="143"/>
        <end position="404"/>
    </location>
</feature>
<dbReference type="InterPro" id="IPR036398">
    <property type="entry name" value="CA_dom_sf"/>
</dbReference>
<evidence type="ECO:0000256" key="2">
    <source>
        <dbReference type="ARBA" id="ARBA00010718"/>
    </source>
</evidence>
<dbReference type="SUPFAM" id="SSF51069">
    <property type="entry name" value="Carbonic anhydrase"/>
    <property type="match status" value="1"/>
</dbReference>
<dbReference type="Gene3D" id="3.10.200.10">
    <property type="entry name" value="Alpha carbonic anhydrase"/>
    <property type="match status" value="1"/>
</dbReference>
<dbReference type="EMBL" id="KQ460207">
    <property type="protein sequence ID" value="KPJ16651.1"/>
    <property type="molecule type" value="Genomic_DNA"/>
</dbReference>
<dbReference type="PROSITE" id="PS00162">
    <property type="entry name" value="ALPHA_CA_1"/>
    <property type="match status" value="1"/>
</dbReference>
<name>A0A194RKZ8_PAPMA</name>
<dbReference type="FunCoup" id="A0A194RKZ8">
    <property type="interactions" value="53"/>
</dbReference>
<gene>
    <name evidence="10" type="ORF">RR48_10250</name>
</gene>
<comment type="function">
    <text evidence="8">Reversible hydration of carbon dioxide.</text>
</comment>
<dbReference type="Proteomes" id="UP000053240">
    <property type="component" value="Unassembled WGS sequence"/>
</dbReference>
<evidence type="ECO:0000259" key="9">
    <source>
        <dbReference type="PROSITE" id="PS51144"/>
    </source>
</evidence>
<dbReference type="PROSITE" id="PS51144">
    <property type="entry name" value="ALPHA_CA_2"/>
    <property type="match status" value="1"/>
</dbReference>
<evidence type="ECO:0000313" key="11">
    <source>
        <dbReference type="Proteomes" id="UP000053240"/>
    </source>
</evidence>
<comment type="catalytic activity">
    <reaction evidence="7 8">
        <text>hydrogencarbonate + H(+) = CO2 + H2O</text>
        <dbReference type="Rhea" id="RHEA:10748"/>
        <dbReference type="ChEBI" id="CHEBI:15377"/>
        <dbReference type="ChEBI" id="CHEBI:15378"/>
        <dbReference type="ChEBI" id="CHEBI:16526"/>
        <dbReference type="ChEBI" id="CHEBI:17544"/>
        <dbReference type="EC" id="4.2.1.1"/>
    </reaction>
</comment>
<evidence type="ECO:0000256" key="5">
    <source>
        <dbReference type="ARBA" id="ARBA00022833"/>
    </source>
</evidence>
<evidence type="ECO:0000313" key="10">
    <source>
        <dbReference type="EMBL" id="KPJ16651.1"/>
    </source>
</evidence>
<evidence type="ECO:0000256" key="6">
    <source>
        <dbReference type="ARBA" id="ARBA00023239"/>
    </source>
</evidence>
<keyword evidence="4 8" id="KW-0479">Metal-binding</keyword>
<protein>
    <recommendedName>
        <fullName evidence="3 8">Carbonic anhydrase</fullName>
        <ecNumber evidence="3 8">4.2.1.1</ecNumber>
    </recommendedName>
</protein>
<dbReference type="GO" id="GO:0004089">
    <property type="term" value="F:carbonate dehydratase activity"/>
    <property type="evidence" value="ECO:0007669"/>
    <property type="project" value="UniProtKB-UniRule"/>
</dbReference>
<comment type="similarity">
    <text evidence="2 8">Belongs to the alpha-carbonic anhydrase family.</text>
</comment>
<dbReference type="GO" id="GO:0008270">
    <property type="term" value="F:zinc ion binding"/>
    <property type="evidence" value="ECO:0007669"/>
    <property type="project" value="UniProtKB-UniRule"/>
</dbReference>
<dbReference type="EC" id="4.2.1.1" evidence="3 8"/>
<proteinExistence type="inferred from homology"/>
<accession>A0A194RKZ8</accession>
<dbReference type="InParanoid" id="A0A194RKZ8"/>
<comment type="cofactor">
    <cofactor evidence="1 8">
        <name>Zn(2+)</name>
        <dbReference type="ChEBI" id="CHEBI:29105"/>
    </cofactor>
</comment>
<reference evidence="10 11" key="1">
    <citation type="journal article" date="2015" name="Nat. Commun.">
        <title>Outbred genome sequencing and CRISPR/Cas9 gene editing in butterflies.</title>
        <authorList>
            <person name="Li X."/>
            <person name="Fan D."/>
            <person name="Zhang W."/>
            <person name="Liu G."/>
            <person name="Zhang L."/>
            <person name="Zhao L."/>
            <person name="Fang X."/>
            <person name="Chen L."/>
            <person name="Dong Y."/>
            <person name="Chen Y."/>
            <person name="Ding Y."/>
            <person name="Zhao R."/>
            <person name="Feng M."/>
            <person name="Zhu Y."/>
            <person name="Feng Y."/>
            <person name="Jiang X."/>
            <person name="Zhu D."/>
            <person name="Xiang H."/>
            <person name="Feng X."/>
            <person name="Li S."/>
            <person name="Wang J."/>
            <person name="Zhang G."/>
            <person name="Kronforst M.R."/>
            <person name="Wang W."/>
        </authorList>
    </citation>
    <scope>NUCLEOTIDE SEQUENCE [LARGE SCALE GENOMIC DNA]</scope>
    <source>
        <strain evidence="10">Ya'a_city_454_Pm</strain>
        <tissue evidence="10">Whole body</tissue>
    </source>
</reference>
<evidence type="ECO:0000256" key="7">
    <source>
        <dbReference type="ARBA" id="ARBA00048348"/>
    </source>
</evidence>
<evidence type="ECO:0000256" key="4">
    <source>
        <dbReference type="ARBA" id="ARBA00022723"/>
    </source>
</evidence>
<dbReference type="InterPro" id="IPR001148">
    <property type="entry name" value="CA_dom"/>
</dbReference>
<dbReference type="PANTHER" id="PTHR18952:SF141">
    <property type="entry name" value="CARBONIC ANHYDRASE"/>
    <property type="match status" value="1"/>
</dbReference>
<evidence type="ECO:0000256" key="3">
    <source>
        <dbReference type="ARBA" id="ARBA00012925"/>
    </source>
</evidence>
<organism evidence="10 11">
    <name type="scientific">Papilio machaon</name>
    <name type="common">Old World swallowtail butterfly</name>
    <dbReference type="NCBI Taxonomy" id="76193"/>
    <lineage>
        <taxon>Eukaryota</taxon>
        <taxon>Metazoa</taxon>
        <taxon>Ecdysozoa</taxon>
        <taxon>Arthropoda</taxon>
        <taxon>Hexapoda</taxon>
        <taxon>Insecta</taxon>
        <taxon>Pterygota</taxon>
        <taxon>Neoptera</taxon>
        <taxon>Endopterygota</taxon>
        <taxon>Lepidoptera</taxon>
        <taxon>Glossata</taxon>
        <taxon>Ditrysia</taxon>
        <taxon>Papilionoidea</taxon>
        <taxon>Papilionidae</taxon>
        <taxon>Papilioninae</taxon>
        <taxon>Papilio</taxon>
    </lineage>
</organism>
<sequence length="406" mass="44848">MAVAMAGRDCGRNAKLPVVRCGASRACGCLYTAACGVLSTLINTASVPAPAPAQRYTSPSYKGGRPRALARSRDLTATSFATSDFHAVDTRARQSHAYTLSYQWSEQRSEVSRWRSTNGDTPARTYWHNVNQALKLLHVNQIVPLDYDRRPATWIEKFPEARGARQSPVDIDTSLASSGGSAPPLLWRYSVNHTRSVVNPGYCWRVDENGYDSGKHFKLRGGPLGSDVYKLQQWHCHWGAADGEGSEHTVDGRAFSGELHLVHWNTSKYHSFTEAAGQPDGLAVLGVLLMVGSKHEELEKVVRLLPFIQHKGDKVTMSEPLDPARLLPSRAAYWTYPGSLTTPPCTESVTWILFKDPIQVSGEQLALMRKLRCGEASCGVEAMELLHNYRPTLPLGNRELRDYGGN</sequence>
<evidence type="ECO:0000256" key="8">
    <source>
        <dbReference type="RuleBase" id="RU367011"/>
    </source>
</evidence>
<dbReference type="AlphaFoldDB" id="A0A194RKZ8"/>
<keyword evidence="11" id="KW-1185">Reference proteome</keyword>